<name>A0A2J8JBB5_PANTR</name>
<protein>
    <submittedName>
        <fullName evidence="1">AIFM1 isoform 1</fullName>
    </submittedName>
</protein>
<evidence type="ECO:0000313" key="2">
    <source>
        <dbReference type="Proteomes" id="UP000236370"/>
    </source>
</evidence>
<sequence length="44" mass="4968">MFRCGGLAAGALKQKLVPLVRTVCVRSPRQRNRLPGLQDYERGR</sequence>
<accession>A0A2J8JBB5</accession>
<evidence type="ECO:0000313" key="1">
    <source>
        <dbReference type="EMBL" id="PNI20059.1"/>
    </source>
</evidence>
<dbReference type="Proteomes" id="UP000236370">
    <property type="component" value="Unassembled WGS sequence"/>
</dbReference>
<gene>
    <name evidence="1" type="ORF">CK820_G0049076</name>
</gene>
<feature type="non-terminal residue" evidence="1">
    <location>
        <position position="44"/>
    </location>
</feature>
<reference evidence="1 2" key="1">
    <citation type="submission" date="2017-12" db="EMBL/GenBank/DDBJ databases">
        <title>High-resolution comparative analysis of great ape genomes.</title>
        <authorList>
            <person name="Pollen A."/>
            <person name="Hastie A."/>
            <person name="Hormozdiari F."/>
            <person name="Dougherty M."/>
            <person name="Liu R."/>
            <person name="Chaisson M."/>
            <person name="Hoppe E."/>
            <person name="Hill C."/>
            <person name="Pang A."/>
            <person name="Hillier L."/>
            <person name="Baker C."/>
            <person name="Armstrong J."/>
            <person name="Shendure J."/>
            <person name="Paten B."/>
            <person name="Wilson R."/>
            <person name="Chao H."/>
            <person name="Schneider V."/>
            <person name="Ventura M."/>
            <person name="Kronenberg Z."/>
            <person name="Murali S."/>
            <person name="Gordon D."/>
            <person name="Cantsilieris S."/>
            <person name="Munson K."/>
            <person name="Nelson B."/>
            <person name="Raja A."/>
            <person name="Underwood J."/>
            <person name="Diekhans M."/>
            <person name="Fiddes I."/>
            <person name="Haussler D."/>
            <person name="Eichler E."/>
        </authorList>
    </citation>
    <scope>NUCLEOTIDE SEQUENCE [LARGE SCALE GENOMIC DNA]</scope>
    <source>
        <strain evidence="1">Yerkes chimp pedigree #C0471</strain>
    </source>
</reference>
<proteinExistence type="predicted"/>
<dbReference type="EMBL" id="NBAG03000486">
    <property type="protein sequence ID" value="PNI20059.1"/>
    <property type="molecule type" value="Genomic_DNA"/>
</dbReference>
<dbReference type="AlphaFoldDB" id="A0A2J8JBB5"/>
<comment type="caution">
    <text evidence="1">The sequence shown here is derived from an EMBL/GenBank/DDBJ whole genome shotgun (WGS) entry which is preliminary data.</text>
</comment>
<organism evidence="1 2">
    <name type="scientific">Pan troglodytes</name>
    <name type="common">Chimpanzee</name>
    <dbReference type="NCBI Taxonomy" id="9598"/>
    <lineage>
        <taxon>Eukaryota</taxon>
        <taxon>Metazoa</taxon>
        <taxon>Chordata</taxon>
        <taxon>Craniata</taxon>
        <taxon>Vertebrata</taxon>
        <taxon>Euteleostomi</taxon>
        <taxon>Mammalia</taxon>
        <taxon>Eutheria</taxon>
        <taxon>Euarchontoglires</taxon>
        <taxon>Primates</taxon>
        <taxon>Haplorrhini</taxon>
        <taxon>Catarrhini</taxon>
        <taxon>Hominidae</taxon>
        <taxon>Pan</taxon>
    </lineage>
</organism>